<feature type="compositionally biased region" description="Basic and acidic residues" evidence="1">
    <location>
        <begin position="652"/>
        <end position="663"/>
    </location>
</feature>
<feature type="region of interest" description="Disordered" evidence="1">
    <location>
        <begin position="156"/>
        <end position="197"/>
    </location>
</feature>
<dbReference type="EMBL" id="MN740295">
    <property type="protein sequence ID" value="QHT98764.1"/>
    <property type="molecule type" value="Genomic_DNA"/>
</dbReference>
<accession>A0A6C0IZI1</accession>
<evidence type="ECO:0000256" key="1">
    <source>
        <dbReference type="SAM" id="MobiDB-lite"/>
    </source>
</evidence>
<feature type="compositionally biased region" description="Basic residues" evidence="1">
    <location>
        <begin position="1"/>
        <end position="13"/>
    </location>
</feature>
<evidence type="ECO:0000313" key="2">
    <source>
        <dbReference type="EMBL" id="QHT98764.1"/>
    </source>
</evidence>
<feature type="region of interest" description="Disordered" evidence="1">
    <location>
        <begin position="652"/>
        <end position="701"/>
    </location>
</feature>
<protein>
    <submittedName>
        <fullName evidence="2">Uncharacterized protein</fullName>
    </submittedName>
</protein>
<sequence>MPPKKKNTAHTFKKQREKERKEADKKAKKALEDQLIPQKHFIPPPPKEKTILITGAKESKIREIFKVMNETPTGDIDNLLRSVLTEPGLDRHQKKFLLSFQLKIPKDLYKVYSEEYLATNISYNDFWKYFVQEHIKKIQEKQEKEEEAQDRKKRLVDLFGEDSTDEEDESYQPEDLKGDMLPPVVDPEEGDMLPPVVDPEGRTKRKIKFLWNEKDDEWVTADEIGQANKTKYYSEADDTCTKEFKNYPWVSSDGATVRLVYIRSIEDTDISPYIMDSQIDYNSNIYYKTNKEFRNLLCQRLFKQEQEGNVLVFTSKRELENIKLKFEVLFINSNQKAIIQDEEIMNAQKSYFKQLRLTREDKINKLRLRPINEEVKEIGMKYLSEKLHQIAPGVLDYGIYKIDSVKYDTDFIKQIILKITKSCHNIECFFSGIADIVVYLNLESIGQGIYRKRIKQEYYLPDVLVELTHKEKLPELFIHGVSIDPEQSAQIDKIIEVKKIAIIHQLLSDVYNLENPGERKPTRSSYGIVSLDNDKFKTDWKVYCSYPEDVKDIDDEDIIHYLDNEDSKIYCFNIKDVMLSVHETGGFLNPRTNRYVSKAFLDQIQSTFDIKPPKEVSDKKDDVLPEKHLAKGLLELIIKNIEECEKEFTDEKLNSEGKCHSHDDDADESEGESEDGMGSSSKEPVIQEAKSSVPNDWEDGVLSTPEEEEITALKNKFGHLPPRDKFYKIICYVFKDEFEEGSTCIDDGNIQNMELFYKMDTVKIKEKLNLYKVKYSDTDDNKKLLRKLVKHIENFQASQGFAPEQGDGKICANPDCQKYLSDNNSDRRNTYFTKNDIHYHTSFCSSQCVSDTNFGKGKQSTGGGRNGATERRS</sequence>
<dbReference type="AlphaFoldDB" id="A0A6C0IZI1"/>
<proteinExistence type="predicted"/>
<reference evidence="2" key="1">
    <citation type="journal article" date="2020" name="Nature">
        <title>Giant virus diversity and host interactions through global metagenomics.</title>
        <authorList>
            <person name="Schulz F."/>
            <person name="Roux S."/>
            <person name="Paez-Espino D."/>
            <person name="Jungbluth S."/>
            <person name="Walsh D.A."/>
            <person name="Denef V.J."/>
            <person name="McMahon K.D."/>
            <person name="Konstantinidis K.T."/>
            <person name="Eloe-Fadrosh E.A."/>
            <person name="Kyrpides N.C."/>
            <person name="Woyke T."/>
        </authorList>
    </citation>
    <scope>NUCLEOTIDE SEQUENCE</scope>
    <source>
        <strain evidence="2">GVMAG-M-3300025676-16</strain>
    </source>
</reference>
<feature type="compositionally biased region" description="Basic and acidic residues" evidence="1">
    <location>
        <begin position="14"/>
        <end position="32"/>
    </location>
</feature>
<name>A0A6C0IZI1_9ZZZZ</name>
<feature type="region of interest" description="Disordered" evidence="1">
    <location>
        <begin position="1"/>
        <end position="41"/>
    </location>
</feature>
<feature type="compositionally biased region" description="Acidic residues" evidence="1">
    <location>
        <begin position="664"/>
        <end position="675"/>
    </location>
</feature>
<feature type="compositionally biased region" description="Acidic residues" evidence="1">
    <location>
        <begin position="159"/>
        <end position="172"/>
    </location>
</feature>
<organism evidence="2">
    <name type="scientific">viral metagenome</name>
    <dbReference type="NCBI Taxonomy" id="1070528"/>
    <lineage>
        <taxon>unclassified sequences</taxon>
        <taxon>metagenomes</taxon>
        <taxon>organismal metagenomes</taxon>
    </lineage>
</organism>